<protein>
    <submittedName>
        <fullName evidence="1">Uncharacterized protein</fullName>
    </submittedName>
</protein>
<dbReference type="EMBL" id="FOIF01000035">
    <property type="protein sequence ID" value="SET03664.1"/>
    <property type="molecule type" value="Genomic_DNA"/>
</dbReference>
<dbReference type="AlphaFoldDB" id="A0A1I0B9T8"/>
<dbReference type="STRING" id="1120990.SAMN03080614_103512"/>
<organism evidence="1 2">
    <name type="scientific">Anaerobranca gottschalkii DSM 13577</name>
    <dbReference type="NCBI Taxonomy" id="1120990"/>
    <lineage>
        <taxon>Bacteria</taxon>
        <taxon>Bacillati</taxon>
        <taxon>Bacillota</taxon>
        <taxon>Clostridia</taxon>
        <taxon>Eubacteriales</taxon>
        <taxon>Proteinivoracaceae</taxon>
        <taxon>Anaerobranca</taxon>
    </lineage>
</organism>
<dbReference type="OrthoDB" id="9822371at2"/>
<evidence type="ECO:0000313" key="1">
    <source>
        <dbReference type="EMBL" id="SET03664.1"/>
    </source>
</evidence>
<reference evidence="2" key="1">
    <citation type="submission" date="2016-10" db="EMBL/GenBank/DDBJ databases">
        <authorList>
            <person name="Varghese N."/>
            <person name="Submissions S."/>
        </authorList>
    </citation>
    <scope>NUCLEOTIDE SEQUENCE [LARGE SCALE GENOMIC DNA]</scope>
    <source>
        <strain evidence="2">DSM 13577</strain>
    </source>
</reference>
<evidence type="ECO:0000313" key="2">
    <source>
        <dbReference type="Proteomes" id="UP000243819"/>
    </source>
</evidence>
<dbReference type="Proteomes" id="UP000243819">
    <property type="component" value="Unassembled WGS sequence"/>
</dbReference>
<gene>
    <name evidence="1" type="ORF">SAMN03080614_103512</name>
</gene>
<accession>A0A1I0B9T8</accession>
<sequence>MPYRNIVTGDSYIFKTLLPNILLKGKGLNVLCELIDSGIEIKGNFDLYTDFILIPLGINHKNLWPLSVRISNNLIFINGELSELKGRDYWQEQIKLGEKYLQDLKGKENKIEKVVQLIITDEQVEGDFFITKVLSWSRLLPEFAFFSREDYAFKVINEKYSFISGEYEEDMEEDDLSFDVIKSMCRIHKDKLFVLFPGGTPVLTMTSLASLKNLKYKYIKSNDPLLSTKEPNTLIRGDVFLMIVNKK</sequence>
<proteinExistence type="predicted"/>
<dbReference type="RefSeq" id="WP_091351057.1">
    <property type="nucleotide sequence ID" value="NZ_FOIF01000035.1"/>
</dbReference>
<name>A0A1I0B9T8_9FIRM</name>
<keyword evidence="2" id="KW-1185">Reference proteome</keyword>